<protein>
    <submittedName>
        <fullName evidence="2">Uncharacterized protein</fullName>
    </submittedName>
</protein>
<evidence type="ECO:0000313" key="2">
    <source>
        <dbReference type="EMBL" id="KAK2025502.1"/>
    </source>
</evidence>
<accession>A0AAD9HBX1</accession>
<organism evidence="2 3">
    <name type="scientific">Colletotrichum zoysiae</name>
    <dbReference type="NCBI Taxonomy" id="1216348"/>
    <lineage>
        <taxon>Eukaryota</taxon>
        <taxon>Fungi</taxon>
        <taxon>Dikarya</taxon>
        <taxon>Ascomycota</taxon>
        <taxon>Pezizomycotina</taxon>
        <taxon>Sordariomycetes</taxon>
        <taxon>Hypocreomycetidae</taxon>
        <taxon>Glomerellales</taxon>
        <taxon>Glomerellaceae</taxon>
        <taxon>Colletotrichum</taxon>
        <taxon>Colletotrichum graminicola species complex</taxon>
    </lineage>
</organism>
<dbReference type="EMBL" id="MU842936">
    <property type="protein sequence ID" value="KAK2025502.1"/>
    <property type="molecule type" value="Genomic_DNA"/>
</dbReference>
<proteinExistence type="predicted"/>
<name>A0AAD9HBX1_9PEZI</name>
<gene>
    <name evidence="2" type="ORF">LX32DRAFT_54741</name>
</gene>
<dbReference type="AlphaFoldDB" id="A0AAD9HBX1"/>
<dbReference type="Proteomes" id="UP001232148">
    <property type="component" value="Unassembled WGS sequence"/>
</dbReference>
<comment type="caution">
    <text evidence="2">The sequence shown here is derived from an EMBL/GenBank/DDBJ whole genome shotgun (WGS) entry which is preliminary data.</text>
</comment>
<dbReference type="PROSITE" id="PS51257">
    <property type="entry name" value="PROKAR_LIPOPROTEIN"/>
    <property type="match status" value="1"/>
</dbReference>
<sequence>MTGQRSCTTTSQAQPGSTWSTTACQSPPPDVVVVSVPGSSGAWAWARTIRPCRLTSQTEPGSGEGVCRVLRYTGTVRRASESAFRHGLRGRHQVRRRRESKPGRGFRLDGVGDSPHPPRETKSLRLVSTARPRSWFNGRQRALRGPGNQLGREREVKCKWKY</sequence>
<feature type="region of interest" description="Disordered" evidence="1">
    <location>
        <begin position="1"/>
        <end position="28"/>
    </location>
</feature>
<feature type="region of interest" description="Disordered" evidence="1">
    <location>
        <begin position="83"/>
        <end position="125"/>
    </location>
</feature>
<feature type="compositionally biased region" description="Basic residues" evidence="1">
    <location>
        <begin position="86"/>
        <end position="99"/>
    </location>
</feature>
<keyword evidence="3" id="KW-1185">Reference proteome</keyword>
<evidence type="ECO:0000313" key="3">
    <source>
        <dbReference type="Proteomes" id="UP001232148"/>
    </source>
</evidence>
<reference evidence="2" key="1">
    <citation type="submission" date="2021-06" db="EMBL/GenBank/DDBJ databases">
        <title>Comparative genomics, transcriptomics and evolutionary studies reveal genomic signatures of adaptation to plant cell wall in hemibiotrophic fungi.</title>
        <authorList>
            <consortium name="DOE Joint Genome Institute"/>
            <person name="Baroncelli R."/>
            <person name="Diaz J.F."/>
            <person name="Benocci T."/>
            <person name="Peng M."/>
            <person name="Battaglia E."/>
            <person name="Haridas S."/>
            <person name="Andreopoulos W."/>
            <person name="Labutti K."/>
            <person name="Pangilinan J."/>
            <person name="Floch G.L."/>
            <person name="Makela M.R."/>
            <person name="Henrissat B."/>
            <person name="Grigoriev I.V."/>
            <person name="Crouch J.A."/>
            <person name="De Vries R.P."/>
            <person name="Sukno S.A."/>
            <person name="Thon M.R."/>
        </authorList>
    </citation>
    <scope>NUCLEOTIDE SEQUENCE</scope>
    <source>
        <strain evidence="2">MAFF235873</strain>
    </source>
</reference>
<evidence type="ECO:0000256" key="1">
    <source>
        <dbReference type="SAM" id="MobiDB-lite"/>
    </source>
</evidence>
<feature type="compositionally biased region" description="Polar residues" evidence="1">
    <location>
        <begin position="1"/>
        <end position="25"/>
    </location>
</feature>